<dbReference type="Pfam" id="PF00078">
    <property type="entry name" value="RVT_1"/>
    <property type="match status" value="1"/>
</dbReference>
<dbReference type="Proteomes" id="UP000596742">
    <property type="component" value="Unassembled WGS sequence"/>
</dbReference>
<dbReference type="PROSITE" id="PS50878">
    <property type="entry name" value="RT_POL"/>
    <property type="match status" value="1"/>
</dbReference>
<evidence type="ECO:0000313" key="2">
    <source>
        <dbReference type="EMBL" id="VDI44443.1"/>
    </source>
</evidence>
<keyword evidence="3" id="KW-1185">Reference proteome</keyword>
<dbReference type="EMBL" id="UYJE01006259">
    <property type="protein sequence ID" value="VDI44443.1"/>
    <property type="molecule type" value="Genomic_DNA"/>
</dbReference>
<reference evidence="2" key="1">
    <citation type="submission" date="2018-11" db="EMBL/GenBank/DDBJ databases">
        <authorList>
            <person name="Alioto T."/>
            <person name="Alioto T."/>
        </authorList>
    </citation>
    <scope>NUCLEOTIDE SEQUENCE</scope>
</reference>
<sequence length="155" mass="17888">MDIYLESENIVGHEQAGFRHYKSTEDQTTHLSQVVEDAFQSKKVTLAVFLDLQRAFDKVWKDELLAKILTYDISGRMYKLTKLYWYHRKVRVLVGGKCGQKELLKQGVSQVGVLPPTLFIIFMNNLVSELPKRVQSEHYANDLVLPVLRIVGNYS</sequence>
<gene>
    <name evidence="2" type="ORF">MGAL_10B014187</name>
</gene>
<feature type="domain" description="Reverse transcriptase" evidence="1">
    <location>
        <begin position="1"/>
        <end position="155"/>
    </location>
</feature>
<dbReference type="InterPro" id="IPR000477">
    <property type="entry name" value="RT_dom"/>
</dbReference>
<proteinExistence type="predicted"/>
<dbReference type="AlphaFoldDB" id="A0A8B6F7P9"/>
<dbReference type="OrthoDB" id="6283029at2759"/>
<evidence type="ECO:0000259" key="1">
    <source>
        <dbReference type="PROSITE" id="PS50878"/>
    </source>
</evidence>
<evidence type="ECO:0000313" key="3">
    <source>
        <dbReference type="Proteomes" id="UP000596742"/>
    </source>
</evidence>
<accession>A0A8B6F7P9</accession>
<name>A0A8B6F7P9_MYTGA</name>
<protein>
    <recommendedName>
        <fullName evidence="1">Reverse transcriptase domain-containing protein</fullName>
    </recommendedName>
</protein>
<dbReference type="PANTHER" id="PTHR19446">
    <property type="entry name" value="REVERSE TRANSCRIPTASES"/>
    <property type="match status" value="1"/>
</dbReference>
<comment type="caution">
    <text evidence="2">The sequence shown here is derived from an EMBL/GenBank/DDBJ whole genome shotgun (WGS) entry which is preliminary data.</text>
</comment>
<organism evidence="2 3">
    <name type="scientific">Mytilus galloprovincialis</name>
    <name type="common">Mediterranean mussel</name>
    <dbReference type="NCBI Taxonomy" id="29158"/>
    <lineage>
        <taxon>Eukaryota</taxon>
        <taxon>Metazoa</taxon>
        <taxon>Spiralia</taxon>
        <taxon>Lophotrochozoa</taxon>
        <taxon>Mollusca</taxon>
        <taxon>Bivalvia</taxon>
        <taxon>Autobranchia</taxon>
        <taxon>Pteriomorphia</taxon>
        <taxon>Mytilida</taxon>
        <taxon>Mytiloidea</taxon>
        <taxon>Mytilidae</taxon>
        <taxon>Mytilinae</taxon>
        <taxon>Mytilus</taxon>
    </lineage>
</organism>